<organism evidence="1 2">
    <name type="scientific">Metabacillus niabensis</name>
    <dbReference type="NCBI Taxonomy" id="324854"/>
    <lineage>
        <taxon>Bacteria</taxon>
        <taxon>Bacillati</taxon>
        <taxon>Bacillota</taxon>
        <taxon>Bacilli</taxon>
        <taxon>Bacillales</taxon>
        <taxon>Bacillaceae</taxon>
        <taxon>Metabacillus</taxon>
    </lineage>
</organism>
<dbReference type="Proteomes" id="UP001232245">
    <property type="component" value="Unassembled WGS sequence"/>
</dbReference>
<accession>A0ABT9Z9B2</accession>
<keyword evidence="2" id="KW-1185">Reference proteome</keyword>
<dbReference type="EMBL" id="JAUSTZ010000026">
    <property type="protein sequence ID" value="MDQ0228600.1"/>
    <property type="molecule type" value="Genomic_DNA"/>
</dbReference>
<protein>
    <submittedName>
        <fullName evidence="1">Uncharacterized protein</fullName>
    </submittedName>
</protein>
<evidence type="ECO:0000313" key="2">
    <source>
        <dbReference type="Proteomes" id="UP001232245"/>
    </source>
</evidence>
<dbReference type="RefSeq" id="WP_174880766.1">
    <property type="nucleotide sequence ID" value="NZ_CADEPK010000245.1"/>
</dbReference>
<name>A0ABT9Z9B2_9BACI</name>
<proteinExistence type="predicted"/>
<sequence>MSKTEALVQLANLTAKLLLKTDYEYAQLVKESYDFEYKLWLQNEESYKEDCEEEGIKREEGNFEYNYYPSLIDRLDDPYFDYLFDLLSEFKRNFKMETGLDIENETEDEFEEDLSKHLTKPSFISYNIIILGMLLY</sequence>
<comment type="caution">
    <text evidence="1">The sequence shown here is derived from an EMBL/GenBank/DDBJ whole genome shotgun (WGS) entry which is preliminary data.</text>
</comment>
<reference evidence="1 2" key="1">
    <citation type="submission" date="2023-07" db="EMBL/GenBank/DDBJ databases">
        <title>Genomic Encyclopedia of Type Strains, Phase IV (KMG-IV): sequencing the most valuable type-strain genomes for metagenomic binning, comparative biology and taxonomic classification.</title>
        <authorList>
            <person name="Goeker M."/>
        </authorList>
    </citation>
    <scope>NUCLEOTIDE SEQUENCE [LARGE SCALE GENOMIC DNA]</scope>
    <source>
        <strain evidence="1 2">DSM 17723</strain>
    </source>
</reference>
<gene>
    <name evidence="1" type="ORF">J2S02_004986</name>
</gene>
<evidence type="ECO:0000313" key="1">
    <source>
        <dbReference type="EMBL" id="MDQ0228600.1"/>
    </source>
</evidence>